<reference evidence="8 9" key="1">
    <citation type="submission" date="2020-02" db="EMBL/GenBank/DDBJ databases">
        <title>Acidophilic actinobacteria isolated from forest soil.</title>
        <authorList>
            <person name="Golinska P."/>
        </authorList>
    </citation>
    <scope>NUCLEOTIDE SEQUENCE [LARGE SCALE GENOMIC DNA]</scope>
    <source>
        <strain evidence="8 9">NL8</strain>
    </source>
</reference>
<dbReference type="InterPro" id="IPR050109">
    <property type="entry name" value="HTH-type_TetR-like_transc_reg"/>
</dbReference>
<dbReference type="InterPro" id="IPR001647">
    <property type="entry name" value="HTH_TetR"/>
</dbReference>
<keyword evidence="1" id="KW-0678">Repressor</keyword>
<evidence type="ECO:0000313" key="8">
    <source>
        <dbReference type="EMBL" id="MBS2548313.1"/>
    </source>
</evidence>
<feature type="domain" description="HTH tetR-type" evidence="7">
    <location>
        <begin position="33"/>
        <end position="93"/>
    </location>
</feature>
<dbReference type="RefSeq" id="WP_212009896.1">
    <property type="nucleotide sequence ID" value="NZ_JAAFYZ010000046.1"/>
</dbReference>
<evidence type="ECO:0000313" key="9">
    <source>
        <dbReference type="Proteomes" id="UP000730482"/>
    </source>
</evidence>
<evidence type="ECO:0000256" key="1">
    <source>
        <dbReference type="ARBA" id="ARBA00022491"/>
    </source>
</evidence>
<dbReference type="EMBL" id="JAAFYZ010000046">
    <property type="protein sequence ID" value="MBS2548313.1"/>
    <property type="molecule type" value="Genomic_DNA"/>
</dbReference>
<dbReference type="PRINTS" id="PR00455">
    <property type="entry name" value="HTHTETR"/>
</dbReference>
<dbReference type="PANTHER" id="PTHR30055">
    <property type="entry name" value="HTH-TYPE TRANSCRIPTIONAL REGULATOR RUTR"/>
    <property type="match status" value="1"/>
</dbReference>
<evidence type="ECO:0000259" key="7">
    <source>
        <dbReference type="PROSITE" id="PS50977"/>
    </source>
</evidence>
<organism evidence="8 9">
    <name type="scientific">Catenulispora pinistramenti</name>
    <dbReference type="NCBI Taxonomy" id="2705254"/>
    <lineage>
        <taxon>Bacteria</taxon>
        <taxon>Bacillati</taxon>
        <taxon>Actinomycetota</taxon>
        <taxon>Actinomycetes</taxon>
        <taxon>Catenulisporales</taxon>
        <taxon>Catenulisporaceae</taxon>
        <taxon>Catenulispora</taxon>
    </lineage>
</organism>
<dbReference type="PANTHER" id="PTHR30055:SF175">
    <property type="entry name" value="HTH-TYPE TRANSCRIPTIONAL REPRESSOR KSTR2"/>
    <property type="match status" value="1"/>
</dbReference>
<keyword evidence="4" id="KW-0804">Transcription</keyword>
<comment type="caution">
    <text evidence="8">The sequence shown here is derived from an EMBL/GenBank/DDBJ whole genome shotgun (WGS) entry which is preliminary data.</text>
</comment>
<feature type="region of interest" description="Disordered" evidence="6">
    <location>
        <begin position="126"/>
        <end position="147"/>
    </location>
</feature>
<name>A0ABS5KQI7_9ACTN</name>
<dbReference type="InterPro" id="IPR023772">
    <property type="entry name" value="DNA-bd_HTH_TetR-type_CS"/>
</dbReference>
<dbReference type="Pfam" id="PF00440">
    <property type="entry name" value="TetR_N"/>
    <property type="match status" value="1"/>
</dbReference>
<dbReference type="InterPro" id="IPR009057">
    <property type="entry name" value="Homeodomain-like_sf"/>
</dbReference>
<dbReference type="Proteomes" id="UP000730482">
    <property type="component" value="Unassembled WGS sequence"/>
</dbReference>
<feature type="compositionally biased region" description="Low complexity" evidence="6">
    <location>
        <begin position="1"/>
        <end position="20"/>
    </location>
</feature>
<dbReference type="SUPFAM" id="SSF48498">
    <property type="entry name" value="Tetracyclin repressor-like, C-terminal domain"/>
    <property type="match status" value="1"/>
</dbReference>
<keyword evidence="2" id="KW-0805">Transcription regulation</keyword>
<feature type="region of interest" description="Disordered" evidence="6">
    <location>
        <begin position="1"/>
        <end position="32"/>
    </location>
</feature>
<keyword evidence="9" id="KW-1185">Reference proteome</keyword>
<dbReference type="Gene3D" id="1.10.10.60">
    <property type="entry name" value="Homeodomain-like"/>
    <property type="match status" value="1"/>
</dbReference>
<proteinExistence type="predicted"/>
<protein>
    <submittedName>
        <fullName evidence="8">TetR family transcriptional regulator</fullName>
    </submittedName>
</protein>
<dbReference type="InterPro" id="IPR041490">
    <property type="entry name" value="KstR2_TetR_C"/>
</dbReference>
<evidence type="ECO:0000256" key="5">
    <source>
        <dbReference type="PROSITE-ProRule" id="PRU00335"/>
    </source>
</evidence>
<keyword evidence="3 5" id="KW-0238">DNA-binding</keyword>
<dbReference type="PROSITE" id="PS01081">
    <property type="entry name" value="HTH_TETR_1"/>
    <property type="match status" value="1"/>
</dbReference>
<dbReference type="SUPFAM" id="SSF46689">
    <property type="entry name" value="Homeodomain-like"/>
    <property type="match status" value="1"/>
</dbReference>
<dbReference type="InterPro" id="IPR036271">
    <property type="entry name" value="Tet_transcr_reg_TetR-rel_C_sf"/>
</dbReference>
<dbReference type="Gene3D" id="1.10.357.10">
    <property type="entry name" value="Tetracycline Repressor, domain 2"/>
    <property type="match status" value="1"/>
</dbReference>
<dbReference type="PROSITE" id="PS50977">
    <property type="entry name" value="HTH_TETR_2"/>
    <property type="match status" value="1"/>
</dbReference>
<evidence type="ECO:0000256" key="4">
    <source>
        <dbReference type="ARBA" id="ARBA00023163"/>
    </source>
</evidence>
<gene>
    <name evidence="8" type="ORF">KGQ19_15720</name>
</gene>
<evidence type="ECO:0000256" key="3">
    <source>
        <dbReference type="ARBA" id="ARBA00023125"/>
    </source>
</evidence>
<evidence type="ECO:0000256" key="6">
    <source>
        <dbReference type="SAM" id="MobiDB-lite"/>
    </source>
</evidence>
<feature type="DNA-binding region" description="H-T-H motif" evidence="5">
    <location>
        <begin position="56"/>
        <end position="75"/>
    </location>
</feature>
<dbReference type="Pfam" id="PF17932">
    <property type="entry name" value="TetR_C_24"/>
    <property type="match status" value="1"/>
</dbReference>
<accession>A0ABS5KQI7</accession>
<sequence length="254" mass="27631">MAAKSPAKSTATTAKESAPTGQDTGRRSTARRSLVTRDVLEKATLLFAEKGYETTTLQDIAAAVGVSRTALYHYVTSKEELLAMLVEQMSVALADTLAALRAREDLTPEGKLRELTDMLVRQRAESPQQFRVHDQTESALPEPMRSKHRQARRDVLSALSAVIEEGIDRGEFKPLDPNVAAFSVLGMCNWVAWWYHSGPDYDIDAVARQISQSAIDMMAADDATRAPADSAKAALATARSSLDALERLLPTDGA</sequence>
<evidence type="ECO:0000256" key="2">
    <source>
        <dbReference type="ARBA" id="ARBA00023015"/>
    </source>
</evidence>